<evidence type="ECO:0000259" key="7">
    <source>
        <dbReference type="PROSITE" id="PS51387"/>
    </source>
</evidence>
<dbReference type="GO" id="GO:0016491">
    <property type="term" value="F:oxidoreductase activity"/>
    <property type="evidence" value="ECO:0007669"/>
    <property type="project" value="UniProtKB-KW"/>
</dbReference>
<dbReference type="OrthoDB" id="9983560at2759"/>
<dbReference type="PROSITE" id="PS51387">
    <property type="entry name" value="FAD_PCMH"/>
    <property type="match status" value="1"/>
</dbReference>
<feature type="domain" description="FAD-binding PCMH-type" evidence="7">
    <location>
        <begin position="122"/>
        <end position="301"/>
    </location>
</feature>
<dbReference type="RefSeq" id="XP_046048162.1">
    <property type="nucleotide sequence ID" value="XM_046190303.1"/>
</dbReference>
<accession>A0A9P9GXZ1</accession>
<comment type="caution">
    <text evidence="8">The sequence shown here is derived from an EMBL/GenBank/DDBJ whole genome shotgun (WGS) entry which is preliminary data.</text>
</comment>
<organism evidence="8 9">
    <name type="scientific">Fusarium redolens</name>
    <dbReference type="NCBI Taxonomy" id="48865"/>
    <lineage>
        <taxon>Eukaryota</taxon>
        <taxon>Fungi</taxon>
        <taxon>Dikarya</taxon>
        <taxon>Ascomycota</taxon>
        <taxon>Pezizomycotina</taxon>
        <taxon>Sordariomycetes</taxon>
        <taxon>Hypocreomycetidae</taxon>
        <taxon>Hypocreales</taxon>
        <taxon>Nectriaceae</taxon>
        <taxon>Fusarium</taxon>
        <taxon>Fusarium redolens species complex</taxon>
    </lineage>
</organism>
<dbReference type="Pfam" id="PF01565">
    <property type="entry name" value="FAD_binding_4"/>
    <property type="match status" value="1"/>
</dbReference>
<evidence type="ECO:0000256" key="3">
    <source>
        <dbReference type="ARBA" id="ARBA00022630"/>
    </source>
</evidence>
<dbReference type="Gene3D" id="3.30.465.10">
    <property type="match status" value="1"/>
</dbReference>
<dbReference type="InterPro" id="IPR036318">
    <property type="entry name" value="FAD-bd_PCMH-like_sf"/>
</dbReference>
<protein>
    <recommendedName>
        <fullName evidence="7">FAD-binding PCMH-type domain-containing protein</fullName>
    </recommendedName>
</protein>
<feature type="chain" id="PRO_5040337201" description="FAD-binding PCMH-type domain-containing protein" evidence="6">
    <location>
        <begin position="19"/>
        <end position="598"/>
    </location>
</feature>
<dbReference type="Pfam" id="PF08031">
    <property type="entry name" value="BBE"/>
    <property type="match status" value="1"/>
</dbReference>
<evidence type="ECO:0000313" key="8">
    <source>
        <dbReference type="EMBL" id="KAH7247579.1"/>
    </source>
</evidence>
<dbReference type="InterPro" id="IPR012951">
    <property type="entry name" value="BBE"/>
</dbReference>
<dbReference type="Proteomes" id="UP000720189">
    <property type="component" value="Unassembled WGS sequence"/>
</dbReference>
<evidence type="ECO:0000256" key="4">
    <source>
        <dbReference type="ARBA" id="ARBA00022827"/>
    </source>
</evidence>
<dbReference type="InterPro" id="IPR006094">
    <property type="entry name" value="Oxid_FAD_bind_N"/>
</dbReference>
<evidence type="ECO:0000256" key="2">
    <source>
        <dbReference type="ARBA" id="ARBA00005466"/>
    </source>
</evidence>
<dbReference type="GeneID" id="70220257"/>
<keyword evidence="9" id="KW-1185">Reference proteome</keyword>
<sequence>MRLFSLAHIGLLIQASAALKCKCVPGDSCWPAESEWDTLNSTISGRLIKTVLPASVCYKSDTNYDETQCEIVQANWALNGFHSNNPASIHSPQWANNSCNAIYSNGTSLTGDTLAGSRGCTIGRYPPYVVNATEASHVQAAVRFVHKHNIRLNVKNTGHNGAGSVWTHHLRGFKLDKKWVPTCRDSKPCKHSKPQMAATIGAGMQDIDLFDAAATEGAAVVGGTNQNVGFMGWATAGGHGWLTSEFGQGADNILEASIVTPSGDLVTANEHQHSDLFWAIRGGGGGTFGVIVEATIQAYPMPQATVWTIDVSTKNTSCTACWYRFVAELHAYLPELKKGGFQGNYVLGGPPSYENLTFYGLFFLYNKPNGTAERLIQPFISHLEAANETTEFTSNIIWAPSWISVYKKFPDLGSSAATGGGATTSRLLSAKALTKDVDALAQTLEIIGPSAEGPQVWKPSPPLLSNGFSNPSISGSMAISSVKVNSALNPVWRDTVVHMAVSSGWKDNMPYQQAERAVDDMTNVKGAALRRLEPNGGAYMNEADPYEPDWQKSFFGKNYKRLRSIKEKYDPDSLQWCMRCVGSESWFEQPDGKLCKAV</sequence>
<evidence type="ECO:0000256" key="5">
    <source>
        <dbReference type="ARBA" id="ARBA00023002"/>
    </source>
</evidence>
<dbReference type="GO" id="GO:0071949">
    <property type="term" value="F:FAD binding"/>
    <property type="evidence" value="ECO:0007669"/>
    <property type="project" value="InterPro"/>
</dbReference>
<dbReference type="PANTHER" id="PTHR42973:SF39">
    <property type="entry name" value="FAD-BINDING PCMH-TYPE DOMAIN-CONTAINING PROTEIN"/>
    <property type="match status" value="1"/>
</dbReference>
<comment type="similarity">
    <text evidence="2">Belongs to the oxygen-dependent FAD-linked oxidoreductase family.</text>
</comment>
<keyword evidence="4" id="KW-0274">FAD</keyword>
<keyword evidence="6" id="KW-0732">Signal</keyword>
<dbReference type="AlphaFoldDB" id="A0A9P9GXZ1"/>
<dbReference type="PANTHER" id="PTHR42973">
    <property type="entry name" value="BINDING OXIDOREDUCTASE, PUTATIVE (AFU_ORTHOLOGUE AFUA_1G17690)-RELATED"/>
    <property type="match status" value="1"/>
</dbReference>
<dbReference type="Gene3D" id="3.40.462.20">
    <property type="match status" value="1"/>
</dbReference>
<comment type="cofactor">
    <cofactor evidence="1">
        <name>FAD</name>
        <dbReference type="ChEBI" id="CHEBI:57692"/>
    </cofactor>
</comment>
<keyword evidence="5" id="KW-0560">Oxidoreductase</keyword>
<dbReference type="EMBL" id="JAGMUX010000010">
    <property type="protein sequence ID" value="KAH7247579.1"/>
    <property type="molecule type" value="Genomic_DNA"/>
</dbReference>
<reference evidence="8" key="1">
    <citation type="journal article" date="2021" name="Nat. Commun.">
        <title>Genetic determinants of endophytism in the Arabidopsis root mycobiome.</title>
        <authorList>
            <person name="Mesny F."/>
            <person name="Miyauchi S."/>
            <person name="Thiergart T."/>
            <person name="Pickel B."/>
            <person name="Atanasova L."/>
            <person name="Karlsson M."/>
            <person name="Huettel B."/>
            <person name="Barry K.W."/>
            <person name="Haridas S."/>
            <person name="Chen C."/>
            <person name="Bauer D."/>
            <person name="Andreopoulos W."/>
            <person name="Pangilinan J."/>
            <person name="LaButti K."/>
            <person name="Riley R."/>
            <person name="Lipzen A."/>
            <person name="Clum A."/>
            <person name="Drula E."/>
            <person name="Henrissat B."/>
            <person name="Kohler A."/>
            <person name="Grigoriev I.V."/>
            <person name="Martin F.M."/>
            <person name="Hacquard S."/>
        </authorList>
    </citation>
    <scope>NUCLEOTIDE SEQUENCE</scope>
    <source>
        <strain evidence="8">MPI-CAGE-AT-0023</strain>
    </source>
</reference>
<keyword evidence="3" id="KW-0285">Flavoprotein</keyword>
<dbReference type="InterPro" id="IPR016169">
    <property type="entry name" value="FAD-bd_PCMH_sub2"/>
</dbReference>
<feature type="signal peptide" evidence="6">
    <location>
        <begin position="1"/>
        <end position="18"/>
    </location>
</feature>
<dbReference type="SUPFAM" id="SSF56176">
    <property type="entry name" value="FAD-binding/transporter-associated domain-like"/>
    <property type="match status" value="1"/>
</dbReference>
<dbReference type="InterPro" id="IPR016166">
    <property type="entry name" value="FAD-bd_PCMH"/>
</dbReference>
<proteinExistence type="inferred from homology"/>
<dbReference type="InterPro" id="IPR050416">
    <property type="entry name" value="FAD-linked_Oxidoreductase"/>
</dbReference>
<evidence type="ECO:0000313" key="9">
    <source>
        <dbReference type="Proteomes" id="UP000720189"/>
    </source>
</evidence>
<gene>
    <name evidence="8" type="ORF">BKA55DRAFT_540831</name>
</gene>
<evidence type="ECO:0000256" key="6">
    <source>
        <dbReference type="SAM" id="SignalP"/>
    </source>
</evidence>
<name>A0A9P9GXZ1_FUSRE</name>
<evidence type="ECO:0000256" key="1">
    <source>
        <dbReference type="ARBA" id="ARBA00001974"/>
    </source>
</evidence>